<sequence>MSPRADRSADGPRTVPSEYVAAWEGLQLGTLTDLAAAQARLRESAAKLESEWERQSAERLISKLEKAVQPPPPDQSPEMTEALRLLLISDFESGTKEERLAALAAPCG</sequence>
<keyword evidence="2" id="KW-1185">Reference proteome</keyword>
<reference evidence="2" key="1">
    <citation type="journal article" date="2019" name="Int. J. Syst. Evol. Microbiol.">
        <title>The Global Catalogue of Microorganisms (GCM) 10K type strain sequencing project: providing services to taxonomists for standard genome sequencing and annotation.</title>
        <authorList>
            <consortium name="The Broad Institute Genomics Platform"/>
            <consortium name="The Broad Institute Genome Sequencing Center for Infectious Disease"/>
            <person name="Wu L."/>
            <person name="Ma J."/>
        </authorList>
    </citation>
    <scope>NUCLEOTIDE SEQUENCE [LARGE SCALE GENOMIC DNA]</scope>
    <source>
        <strain evidence="2">JCM 14304</strain>
    </source>
</reference>
<proteinExistence type="predicted"/>
<comment type="caution">
    <text evidence="1">The sequence shown here is derived from an EMBL/GenBank/DDBJ whole genome shotgun (WGS) entry which is preliminary data.</text>
</comment>
<gene>
    <name evidence="1" type="ORF">GCM10009742_09900</name>
</gene>
<evidence type="ECO:0000313" key="1">
    <source>
        <dbReference type="EMBL" id="GAA1569704.1"/>
    </source>
</evidence>
<organism evidence="1 2">
    <name type="scientific">Kribbella karoonensis</name>
    <dbReference type="NCBI Taxonomy" id="324851"/>
    <lineage>
        <taxon>Bacteria</taxon>
        <taxon>Bacillati</taxon>
        <taxon>Actinomycetota</taxon>
        <taxon>Actinomycetes</taxon>
        <taxon>Propionibacteriales</taxon>
        <taxon>Kribbellaceae</taxon>
        <taxon>Kribbella</taxon>
    </lineage>
</organism>
<protein>
    <submittedName>
        <fullName evidence="1">Uncharacterized protein</fullName>
    </submittedName>
</protein>
<dbReference type="EMBL" id="BAAAND010000001">
    <property type="protein sequence ID" value="GAA1569704.1"/>
    <property type="molecule type" value="Genomic_DNA"/>
</dbReference>
<accession>A0ABP4NXB3</accession>
<dbReference type="Proteomes" id="UP001500190">
    <property type="component" value="Unassembled WGS sequence"/>
</dbReference>
<evidence type="ECO:0000313" key="2">
    <source>
        <dbReference type="Proteomes" id="UP001500190"/>
    </source>
</evidence>
<name>A0ABP4NXB3_9ACTN</name>